<evidence type="ECO:0000256" key="5">
    <source>
        <dbReference type="ARBA" id="ARBA00022927"/>
    </source>
</evidence>
<comment type="function">
    <text evidence="9 10">The central subunit of the protein translocation channel SecYEG. Consists of two halves formed by TMs 1-5 and 6-10. These two domains form a lateral gate at the front which open onto the bilayer between TMs 2 and 7, and are clamped together by SecE at the back. The channel is closed by both a pore ring composed of hydrophobic SecY resides and a short helix (helix 2A) on the extracellular side of the membrane which forms a plug. The plug probably moves laterally to allow the channel to open. The ring and the pore may move independently.</text>
</comment>
<dbReference type="RefSeq" id="WP_394826556.1">
    <property type="nucleotide sequence ID" value="NZ_CP089984.1"/>
</dbReference>
<evidence type="ECO:0000256" key="10">
    <source>
        <dbReference type="RuleBase" id="RU000537"/>
    </source>
</evidence>
<dbReference type="Proteomes" id="UP001370348">
    <property type="component" value="Chromosome"/>
</dbReference>
<evidence type="ECO:0000313" key="14">
    <source>
        <dbReference type="Proteomes" id="UP001370348"/>
    </source>
</evidence>
<gene>
    <name evidence="9 13" type="primary">secY</name>
    <name evidence="13" type="ORF">LZC94_06540</name>
</gene>
<evidence type="ECO:0000256" key="6">
    <source>
        <dbReference type="ARBA" id="ARBA00022989"/>
    </source>
</evidence>
<name>A0ABZ2M1S8_9BACT</name>
<dbReference type="PIRSF" id="PIRSF004557">
    <property type="entry name" value="SecY"/>
    <property type="match status" value="1"/>
</dbReference>
<dbReference type="HAMAP" id="MF_01465">
    <property type="entry name" value="SecY"/>
    <property type="match status" value="1"/>
</dbReference>
<dbReference type="InterPro" id="IPR023201">
    <property type="entry name" value="SecY_dom_sf"/>
</dbReference>
<keyword evidence="8 9" id="KW-0472">Membrane</keyword>
<evidence type="ECO:0000256" key="12">
    <source>
        <dbReference type="RuleBase" id="RU004349"/>
    </source>
</evidence>
<evidence type="ECO:0000256" key="2">
    <source>
        <dbReference type="ARBA" id="ARBA00005751"/>
    </source>
</evidence>
<keyword evidence="4 9" id="KW-0812">Transmembrane</keyword>
<dbReference type="PROSITE" id="PS00756">
    <property type="entry name" value="SECY_2"/>
    <property type="match status" value="1"/>
</dbReference>
<dbReference type="InterPro" id="IPR026593">
    <property type="entry name" value="SecY"/>
</dbReference>
<feature type="transmembrane region" description="Helical" evidence="9">
    <location>
        <begin position="219"/>
        <end position="241"/>
    </location>
</feature>
<dbReference type="InterPro" id="IPR002208">
    <property type="entry name" value="SecY/SEC61-alpha"/>
</dbReference>
<comment type="similarity">
    <text evidence="2 9 12">Belongs to the SecY/SEC61-alpha family.</text>
</comment>
<comment type="caution">
    <text evidence="9">Lacks conserved residue(s) required for the propagation of feature annotation.</text>
</comment>
<feature type="transmembrane region" description="Helical" evidence="9">
    <location>
        <begin position="314"/>
        <end position="334"/>
    </location>
</feature>
<evidence type="ECO:0000256" key="8">
    <source>
        <dbReference type="ARBA" id="ARBA00023136"/>
    </source>
</evidence>
<dbReference type="Pfam" id="PF00344">
    <property type="entry name" value="SecY"/>
    <property type="match status" value="1"/>
</dbReference>
<dbReference type="PANTHER" id="PTHR10906">
    <property type="entry name" value="SECY/SEC61-ALPHA FAMILY MEMBER"/>
    <property type="match status" value="1"/>
</dbReference>
<keyword evidence="5 9" id="KW-0653">Protein transport</keyword>
<dbReference type="PROSITE" id="PS00755">
    <property type="entry name" value="SECY_1"/>
    <property type="match status" value="1"/>
</dbReference>
<evidence type="ECO:0000256" key="3">
    <source>
        <dbReference type="ARBA" id="ARBA00022448"/>
    </source>
</evidence>
<feature type="transmembrane region" description="Helical" evidence="9">
    <location>
        <begin position="116"/>
        <end position="139"/>
    </location>
</feature>
<comment type="subunit">
    <text evidence="9">Component of the Sec protein translocase complex. Heterotrimer consisting of SecY, SecE and SecG subunits. The heterotrimers can form oligomers, although 1 heterotrimer is thought to be able to translocate proteins. Interacts with the ribosome. Interacts with SecDF, and other proteins may be involved. Interacts with SecA.</text>
</comment>
<reference evidence="13 14" key="1">
    <citation type="submission" date="2021-12" db="EMBL/GenBank/DDBJ databases">
        <title>Discovery of the Pendulisporaceae a myxobacterial family with distinct sporulation behavior and unique specialized metabolism.</title>
        <authorList>
            <person name="Garcia R."/>
            <person name="Popoff A."/>
            <person name="Bader C.D."/>
            <person name="Loehr J."/>
            <person name="Walesch S."/>
            <person name="Walt C."/>
            <person name="Boldt J."/>
            <person name="Bunk B."/>
            <person name="Haeckl F.J.F.P.J."/>
            <person name="Gunesch A.P."/>
            <person name="Birkelbach J."/>
            <person name="Nuebel U."/>
            <person name="Pietschmann T."/>
            <person name="Bach T."/>
            <person name="Mueller R."/>
        </authorList>
    </citation>
    <scope>NUCLEOTIDE SEQUENCE [LARGE SCALE GENOMIC DNA]</scope>
    <source>
        <strain evidence="13 14">MSr11954</strain>
    </source>
</reference>
<feature type="transmembrane region" description="Helical" evidence="9">
    <location>
        <begin position="378"/>
        <end position="398"/>
    </location>
</feature>
<dbReference type="SUPFAM" id="SSF103491">
    <property type="entry name" value="Preprotein translocase SecY subunit"/>
    <property type="match status" value="1"/>
</dbReference>
<proteinExistence type="inferred from homology"/>
<protein>
    <recommendedName>
        <fullName evidence="9 10">Protein translocase subunit SecY</fullName>
    </recommendedName>
</protein>
<keyword evidence="3 9" id="KW-0813">Transport</keyword>
<evidence type="ECO:0000256" key="7">
    <source>
        <dbReference type="ARBA" id="ARBA00023010"/>
    </source>
</evidence>
<keyword evidence="7 9" id="KW-0811">Translocation</keyword>
<evidence type="ECO:0000256" key="9">
    <source>
        <dbReference type="HAMAP-Rule" id="MF_01465"/>
    </source>
</evidence>
<evidence type="ECO:0000256" key="11">
    <source>
        <dbReference type="RuleBase" id="RU003484"/>
    </source>
</evidence>
<evidence type="ECO:0000313" key="13">
    <source>
        <dbReference type="EMBL" id="WXB16925.1"/>
    </source>
</evidence>
<keyword evidence="9" id="KW-1003">Cell membrane</keyword>
<feature type="transmembrane region" description="Helical" evidence="9">
    <location>
        <begin position="20"/>
        <end position="41"/>
    </location>
</feature>
<dbReference type="Gene3D" id="1.10.3370.10">
    <property type="entry name" value="SecY subunit domain"/>
    <property type="match status" value="1"/>
</dbReference>
<evidence type="ECO:0000256" key="4">
    <source>
        <dbReference type="ARBA" id="ARBA00022692"/>
    </source>
</evidence>
<dbReference type="NCBIfam" id="TIGR00967">
    <property type="entry name" value="3a0501s007"/>
    <property type="match status" value="1"/>
</dbReference>
<comment type="subcellular location">
    <subcellularLocation>
        <location evidence="9">Cell membrane</location>
        <topology evidence="9">Multi-pass membrane protein</topology>
    </subcellularLocation>
    <subcellularLocation>
        <location evidence="1 11">Membrane</location>
        <topology evidence="1 11">Multi-pass membrane protein</topology>
    </subcellularLocation>
</comment>
<dbReference type="InterPro" id="IPR030659">
    <property type="entry name" value="SecY_CS"/>
</dbReference>
<keyword evidence="6 9" id="KW-1133">Transmembrane helix</keyword>
<feature type="transmembrane region" description="Helical" evidence="9">
    <location>
        <begin position="159"/>
        <end position="179"/>
    </location>
</feature>
<sequence length="447" mass="48737">MALFSGFANIGKVPELRKRLLFTLVMLAVYRIGVFVTIPGVDRNVMQAVVNKQGGGLLGMLNMFSGGALGNLSIFALGIMPYVSASIVLQLLAMVFKPLEELRKEGEQGQRKINQYTRYGTIVLSVVQAFSIAMSLEALNNQDLSDSARVGDVVVHAGWGFRIMSVITLTTGTAFMMWVGEQITERGIGNGISLIIFAGIVDGIPSGLFQYFATNKGNIQPLNLAAVAAVVLATVATIVFFERGQRRIPIFYARRTVGRRVYGGQTAHLPLRVNTAGTIPPIFASSLLMFPATLANFKIPGMAQLQTALQRGDWVFNVFYVGLIIFFCYFYTAITFQPVDVADNLKKQQAFIPSIRQGKQTADYIDHVMSRLTFGGSLYVAAVCIVPSIISEAFHVPFRWGGTSIMIVVGVAIDTVNQIEAHLITRNYEGLSGSGGKATRIRGRRDV</sequence>
<dbReference type="EMBL" id="CP089984">
    <property type="protein sequence ID" value="WXB16925.1"/>
    <property type="molecule type" value="Genomic_DNA"/>
</dbReference>
<organism evidence="13 14">
    <name type="scientific">Pendulispora albinea</name>
    <dbReference type="NCBI Taxonomy" id="2741071"/>
    <lineage>
        <taxon>Bacteria</taxon>
        <taxon>Pseudomonadati</taxon>
        <taxon>Myxococcota</taxon>
        <taxon>Myxococcia</taxon>
        <taxon>Myxococcales</taxon>
        <taxon>Sorangiineae</taxon>
        <taxon>Pendulisporaceae</taxon>
        <taxon>Pendulispora</taxon>
    </lineage>
</organism>
<dbReference type="PRINTS" id="PR00303">
    <property type="entry name" value="SECYTRNLCASE"/>
</dbReference>
<accession>A0ABZ2M1S8</accession>
<feature type="transmembrane region" description="Helical" evidence="9">
    <location>
        <begin position="191"/>
        <end position="213"/>
    </location>
</feature>
<feature type="transmembrane region" description="Helical" evidence="9">
    <location>
        <begin position="72"/>
        <end position="96"/>
    </location>
</feature>
<evidence type="ECO:0000256" key="1">
    <source>
        <dbReference type="ARBA" id="ARBA00004141"/>
    </source>
</evidence>
<keyword evidence="14" id="KW-1185">Reference proteome</keyword>